<comment type="caution">
    <text evidence="1">The sequence shown here is derived from an EMBL/GenBank/DDBJ whole genome shotgun (WGS) entry which is preliminary data.</text>
</comment>
<gene>
    <name evidence="1" type="ORF">C9374_011058</name>
</gene>
<organism evidence="1 2">
    <name type="scientific">Naegleria lovaniensis</name>
    <name type="common">Amoeba</name>
    <dbReference type="NCBI Taxonomy" id="51637"/>
    <lineage>
        <taxon>Eukaryota</taxon>
        <taxon>Discoba</taxon>
        <taxon>Heterolobosea</taxon>
        <taxon>Tetramitia</taxon>
        <taxon>Eutetramitia</taxon>
        <taxon>Vahlkampfiidae</taxon>
        <taxon>Naegleria</taxon>
    </lineage>
</organism>
<dbReference type="GeneID" id="68103512"/>
<dbReference type="AlphaFoldDB" id="A0AA88GHH9"/>
<name>A0AA88GHH9_NAELO</name>
<evidence type="ECO:0000313" key="1">
    <source>
        <dbReference type="EMBL" id="KAG2374221.1"/>
    </source>
</evidence>
<keyword evidence="2" id="KW-1185">Reference proteome</keyword>
<dbReference type="Proteomes" id="UP000816034">
    <property type="component" value="Unassembled WGS sequence"/>
</dbReference>
<protein>
    <submittedName>
        <fullName evidence="1">Uncharacterized protein</fullName>
    </submittedName>
</protein>
<evidence type="ECO:0000313" key="2">
    <source>
        <dbReference type="Proteomes" id="UP000816034"/>
    </source>
</evidence>
<dbReference type="RefSeq" id="XP_044543395.1">
    <property type="nucleotide sequence ID" value="XM_044686671.1"/>
</dbReference>
<proteinExistence type="predicted"/>
<accession>A0AA88GHH9</accession>
<sequence>MSESHSHRTSDLSNIEHAYFELNKALHLKIKQLEQYELCLQERERELNRRELLLIEKYGSDKWLESNSQTTQPRDHLENDVKTTHEKSLSHQKLVDANVFTVTQFDINFTSNKMKTFNSNRGVIKHHVDDQLCACMGLIEENSYDNFDVIRFQVKLGNNCEGLYLGFASQDDFYLSGKNYLTCAWMIQIMLRDEKIHLVKFSPQQEFEGGEEITLRTPEALNRVQTLFGLKLEMNYHVKKGIIELSVHDGESMIIFDGLLEHTRIRLFPAFETRQTNCQFEFDSSDHDLRE</sequence>
<reference evidence="1 2" key="1">
    <citation type="journal article" date="2018" name="BMC Genomics">
        <title>The genome of Naegleria lovaniensis, the basis for a comparative approach to unravel pathogenicity factors of the human pathogenic amoeba N. fowleri.</title>
        <authorList>
            <person name="Liechti N."/>
            <person name="Schurch N."/>
            <person name="Bruggmann R."/>
            <person name="Wittwer M."/>
        </authorList>
    </citation>
    <scope>NUCLEOTIDE SEQUENCE [LARGE SCALE GENOMIC DNA]</scope>
    <source>
        <strain evidence="1 2">ATCC 30569</strain>
    </source>
</reference>
<dbReference type="EMBL" id="PYSW02000047">
    <property type="protein sequence ID" value="KAG2374221.1"/>
    <property type="molecule type" value="Genomic_DNA"/>
</dbReference>